<proteinExistence type="predicted"/>
<evidence type="ECO:0000313" key="2">
    <source>
        <dbReference type="Proteomes" id="UP001066276"/>
    </source>
</evidence>
<organism evidence="1 2">
    <name type="scientific">Pleurodeles waltl</name>
    <name type="common">Iberian ribbed newt</name>
    <dbReference type="NCBI Taxonomy" id="8319"/>
    <lineage>
        <taxon>Eukaryota</taxon>
        <taxon>Metazoa</taxon>
        <taxon>Chordata</taxon>
        <taxon>Craniata</taxon>
        <taxon>Vertebrata</taxon>
        <taxon>Euteleostomi</taxon>
        <taxon>Amphibia</taxon>
        <taxon>Batrachia</taxon>
        <taxon>Caudata</taxon>
        <taxon>Salamandroidea</taxon>
        <taxon>Salamandridae</taxon>
        <taxon>Pleurodelinae</taxon>
        <taxon>Pleurodeles</taxon>
    </lineage>
</organism>
<dbReference type="EMBL" id="JANPWB010000009">
    <property type="protein sequence ID" value="KAJ1148431.1"/>
    <property type="molecule type" value="Genomic_DNA"/>
</dbReference>
<evidence type="ECO:0000313" key="1">
    <source>
        <dbReference type="EMBL" id="KAJ1148431.1"/>
    </source>
</evidence>
<dbReference type="Proteomes" id="UP001066276">
    <property type="component" value="Chromosome 5"/>
</dbReference>
<sequence length="240" mass="26420">MTCGEWGKPILESILLHLDSSYTGPLTITGSKRAQSTLMGKYGLPKDVSTGAEPQEAQASTTLVAPGNETLTLQVIMTAIQGVQTSLETRIDSVSIAVQLVRADLRKMGTRMKEAEKSIATLKMDTGLLQTQISKLCATNMALDVGLEDYRGHSWNNVPIIGEPKQIEGPAADLFVENRMFKMLQPRGLLIFFSVELAHWVPGNLPRPDVALQRIIARIFNYQDRNVILQTSRSAPPLLY</sequence>
<gene>
    <name evidence="1" type="ORF">NDU88_001267</name>
</gene>
<reference evidence="1" key="1">
    <citation type="journal article" date="2022" name="bioRxiv">
        <title>Sequencing and chromosome-scale assembly of the giantPleurodeles waltlgenome.</title>
        <authorList>
            <person name="Brown T."/>
            <person name="Elewa A."/>
            <person name="Iarovenko S."/>
            <person name="Subramanian E."/>
            <person name="Araus A.J."/>
            <person name="Petzold A."/>
            <person name="Susuki M."/>
            <person name="Suzuki K.-i.T."/>
            <person name="Hayashi T."/>
            <person name="Toyoda A."/>
            <person name="Oliveira C."/>
            <person name="Osipova E."/>
            <person name="Leigh N.D."/>
            <person name="Simon A."/>
            <person name="Yun M.H."/>
        </authorList>
    </citation>
    <scope>NUCLEOTIDE SEQUENCE</scope>
    <source>
        <strain evidence="1">20211129_DDA</strain>
        <tissue evidence="1">Liver</tissue>
    </source>
</reference>
<keyword evidence="2" id="KW-1185">Reference proteome</keyword>
<dbReference type="Gene3D" id="3.30.70.1820">
    <property type="entry name" value="L1 transposable element, RRM domain"/>
    <property type="match status" value="1"/>
</dbReference>
<protein>
    <submittedName>
        <fullName evidence="1">Uncharacterized protein</fullName>
    </submittedName>
</protein>
<name>A0AAV7R6J6_PLEWA</name>
<accession>A0AAV7R6J6</accession>
<comment type="caution">
    <text evidence="1">The sequence shown here is derived from an EMBL/GenBank/DDBJ whole genome shotgun (WGS) entry which is preliminary data.</text>
</comment>
<dbReference type="AlphaFoldDB" id="A0AAV7R6J6"/>